<dbReference type="OrthoDB" id="420651at2"/>
<dbReference type="GO" id="GO:0017001">
    <property type="term" value="P:antibiotic catabolic process"/>
    <property type="evidence" value="ECO:0007669"/>
    <property type="project" value="UniProtKB-ARBA"/>
</dbReference>
<reference evidence="4 5" key="1">
    <citation type="submission" date="2013-12" db="EMBL/GenBank/DDBJ databases">
        <authorList>
            <consortium name="DOE Joint Genome Institute"/>
            <person name="Muyzer G."/>
            <person name="Huntemann M."/>
            <person name="Han J."/>
            <person name="Chen A."/>
            <person name="Kyrpides N."/>
            <person name="Mavromatis K."/>
            <person name="Markowitz V."/>
            <person name="Palaniappan K."/>
            <person name="Ivanova N."/>
            <person name="Schaumberg A."/>
            <person name="Pati A."/>
            <person name="Liolios K."/>
            <person name="Nordberg H.P."/>
            <person name="Cantor M.N."/>
            <person name="Hua S.X."/>
            <person name="Woyke T."/>
        </authorList>
    </citation>
    <scope>NUCLEOTIDE SEQUENCE [LARGE SCALE GENOMIC DNA]</scope>
    <source>
        <strain evidence="4 5">ARh 1</strain>
    </source>
</reference>
<feature type="chain" id="PRO_5004786990" evidence="2">
    <location>
        <begin position="25"/>
        <end position="320"/>
    </location>
</feature>
<dbReference type="Gene3D" id="3.60.15.10">
    <property type="entry name" value="Ribonuclease Z/Hydroxyacylglutathione hydrolase-like"/>
    <property type="match status" value="1"/>
</dbReference>
<evidence type="ECO:0000313" key="4">
    <source>
        <dbReference type="EMBL" id="AHE99665.1"/>
    </source>
</evidence>
<feature type="signal peptide" evidence="2">
    <location>
        <begin position="1"/>
        <end position="24"/>
    </location>
</feature>
<dbReference type="EMBL" id="CP007029">
    <property type="protein sequence ID" value="AHE99665.1"/>
    <property type="molecule type" value="Genomic_DNA"/>
</dbReference>
<dbReference type="SUPFAM" id="SSF56281">
    <property type="entry name" value="Metallo-hydrolase/oxidoreductase"/>
    <property type="match status" value="1"/>
</dbReference>
<dbReference type="PANTHER" id="PTHR42951">
    <property type="entry name" value="METALLO-BETA-LACTAMASE DOMAIN-CONTAINING"/>
    <property type="match status" value="1"/>
</dbReference>
<evidence type="ECO:0000259" key="3">
    <source>
        <dbReference type="SMART" id="SM00849"/>
    </source>
</evidence>
<evidence type="ECO:0000256" key="2">
    <source>
        <dbReference type="SAM" id="SignalP"/>
    </source>
</evidence>
<dbReference type="InterPro" id="IPR050855">
    <property type="entry name" value="NDM-1-like"/>
</dbReference>
<proteinExistence type="inferred from homology"/>
<dbReference type="RefSeq" id="WP_006746747.1">
    <property type="nucleotide sequence ID" value="NZ_CP007029.1"/>
</dbReference>
<keyword evidence="5" id="KW-1185">Reference proteome</keyword>
<accession>W0DS53</accession>
<dbReference type="STRING" id="713585.THITH_16720"/>
<dbReference type="InterPro" id="IPR001279">
    <property type="entry name" value="Metallo-B-lactamas"/>
</dbReference>
<dbReference type="Pfam" id="PF00753">
    <property type="entry name" value="Lactamase_B"/>
    <property type="match status" value="1"/>
</dbReference>
<dbReference type="InterPro" id="IPR036866">
    <property type="entry name" value="RibonucZ/Hydroxyglut_hydro"/>
</dbReference>
<feature type="domain" description="Metallo-beta-lactamase" evidence="3">
    <location>
        <begin position="61"/>
        <end position="248"/>
    </location>
</feature>
<sequence length="320" mass="35204">MHRLFSALSAAAAFALLLASVAQADADRPIEAILEPVQLTERVHYFYGSIEARTPLNLGMNNNVGFVVTDAGVVLIDSGPSYQVAAKIAEAVAAVTEQPITHVVNLGSQDHRWLGNGWFQDQGAEIVALQRTAETQERFGETHLNRLIRVLGEEAMAGTDPVTAPAPIDADRHAFEVGGVPFELLFVANAHFPGDSMLHLPTDEVVFTGDVVYTERMLGIHPQSDPVGKLESFRKLEELDPAIVVPGHGAATDLATARRDTGDYLETLIREVRAGLEDWESLDETVERIAELPPFQHLLHYDDWHRVNVNRTYLFLEASQ</sequence>
<comment type="similarity">
    <text evidence="1">Belongs to the metallo-beta-lactamase superfamily. Class-B beta-lactamase family.</text>
</comment>
<dbReference type="HOGENOM" id="CLU_056342_0_1_6"/>
<gene>
    <name evidence="4" type="ORF">THITH_16720</name>
</gene>
<evidence type="ECO:0000313" key="5">
    <source>
        <dbReference type="Proteomes" id="UP000005289"/>
    </source>
</evidence>
<dbReference type="AlphaFoldDB" id="W0DS53"/>
<name>W0DS53_9GAMM</name>
<dbReference type="KEGG" id="tti:THITH_16720"/>
<dbReference type="PANTHER" id="PTHR42951:SF4">
    <property type="entry name" value="ACYL-COENZYME A THIOESTERASE MBLAC2"/>
    <property type="match status" value="1"/>
</dbReference>
<organism evidence="4 5">
    <name type="scientific">Thioalkalivibrio paradoxus ARh 1</name>
    <dbReference type="NCBI Taxonomy" id="713585"/>
    <lineage>
        <taxon>Bacteria</taxon>
        <taxon>Pseudomonadati</taxon>
        <taxon>Pseudomonadota</taxon>
        <taxon>Gammaproteobacteria</taxon>
        <taxon>Chromatiales</taxon>
        <taxon>Ectothiorhodospiraceae</taxon>
        <taxon>Thioalkalivibrio</taxon>
    </lineage>
</organism>
<dbReference type="SMART" id="SM00849">
    <property type="entry name" value="Lactamase_B"/>
    <property type="match status" value="1"/>
</dbReference>
<protein>
    <submittedName>
        <fullName evidence="4">Beta-lactamase</fullName>
    </submittedName>
</protein>
<evidence type="ECO:0000256" key="1">
    <source>
        <dbReference type="ARBA" id="ARBA00005250"/>
    </source>
</evidence>
<dbReference type="CDD" id="cd16282">
    <property type="entry name" value="metallo-hydrolase-like_MBL-fold"/>
    <property type="match status" value="1"/>
</dbReference>
<keyword evidence="2" id="KW-0732">Signal</keyword>
<dbReference type="Proteomes" id="UP000005289">
    <property type="component" value="Chromosome"/>
</dbReference>